<name>A0A4Q7NWP6_9ACTN</name>
<keyword evidence="3" id="KW-1185">Reference proteome</keyword>
<dbReference type="PANTHER" id="PTHR43265">
    <property type="entry name" value="ESTERASE ESTD"/>
    <property type="match status" value="1"/>
</dbReference>
<dbReference type="InterPro" id="IPR029058">
    <property type="entry name" value="AB_hydrolase_fold"/>
</dbReference>
<protein>
    <submittedName>
        <fullName evidence="2">Uncharacterized protein</fullName>
    </submittedName>
</protein>
<sequence length="410" mass="42445">MTTSTKNALVAAGAAVSVALLGGATAASGATTSSTATAAPAASASPGTGWAGVTREPVSIAMGQGWTAGGELDYPAGATGRLPVLVLLHGSGHNDRDQTLPGGAGSTFVPIAQAAVAKGYAVLRFDKRGVTGVGPVLSTDAAQLAPARPYRRIVEDAAAVVRFAARSPHVDPSKIFLLGHSEGTQVASNLAAHPGTYGIPRPAGVVEMGVVGIEVEQLITFQVFGVKLARLHEQFDVDGDGTLTYREAVGGLVGQSRANRALLRPVLLRGSRVNPTTDRNHDGRISIDGEVGPVLRKAAGVDRYPDLTGVDAATRSYLADIARYPTAAQELPRYGGPVLLLNGQDDIQTPVRAAIVTDAALSAARVEDHTLITYVGTAHTMNRTPKLDPKYGPPDTSVVADISRWLEAHR</sequence>
<dbReference type="OrthoDB" id="5902829at2"/>
<evidence type="ECO:0000256" key="1">
    <source>
        <dbReference type="SAM" id="SignalP"/>
    </source>
</evidence>
<gene>
    <name evidence="2" type="ORF">EV189_0861</name>
</gene>
<accession>A0A4Q7NWP6</accession>
<dbReference type="AlphaFoldDB" id="A0A4Q7NWP6"/>
<dbReference type="EMBL" id="SGXD01000001">
    <property type="protein sequence ID" value="RZS91614.1"/>
    <property type="molecule type" value="Genomic_DNA"/>
</dbReference>
<keyword evidence="1" id="KW-0732">Signal</keyword>
<organism evidence="2 3">
    <name type="scientific">Motilibacter rhizosphaerae</name>
    <dbReference type="NCBI Taxonomy" id="598652"/>
    <lineage>
        <taxon>Bacteria</taxon>
        <taxon>Bacillati</taxon>
        <taxon>Actinomycetota</taxon>
        <taxon>Actinomycetes</taxon>
        <taxon>Motilibacterales</taxon>
        <taxon>Motilibacteraceae</taxon>
        <taxon>Motilibacter</taxon>
    </lineage>
</organism>
<proteinExistence type="predicted"/>
<dbReference type="Proteomes" id="UP000293638">
    <property type="component" value="Unassembled WGS sequence"/>
</dbReference>
<feature type="chain" id="PRO_5039005950" evidence="1">
    <location>
        <begin position="27"/>
        <end position="410"/>
    </location>
</feature>
<feature type="signal peptide" evidence="1">
    <location>
        <begin position="1"/>
        <end position="26"/>
    </location>
</feature>
<dbReference type="PANTHER" id="PTHR43265:SF1">
    <property type="entry name" value="ESTERASE ESTD"/>
    <property type="match status" value="1"/>
</dbReference>
<dbReference type="RefSeq" id="WP_130491662.1">
    <property type="nucleotide sequence ID" value="NZ_SGXD01000001.1"/>
</dbReference>
<dbReference type="InterPro" id="IPR053145">
    <property type="entry name" value="AB_hydrolase_Est10"/>
</dbReference>
<evidence type="ECO:0000313" key="3">
    <source>
        <dbReference type="Proteomes" id="UP000293638"/>
    </source>
</evidence>
<dbReference type="GO" id="GO:0052689">
    <property type="term" value="F:carboxylic ester hydrolase activity"/>
    <property type="evidence" value="ECO:0007669"/>
    <property type="project" value="TreeGrafter"/>
</dbReference>
<reference evidence="2 3" key="1">
    <citation type="submission" date="2019-02" db="EMBL/GenBank/DDBJ databases">
        <title>Genomic Encyclopedia of Type Strains, Phase IV (KMG-IV): sequencing the most valuable type-strain genomes for metagenomic binning, comparative biology and taxonomic classification.</title>
        <authorList>
            <person name="Goeker M."/>
        </authorList>
    </citation>
    <scope>NUCLEOTIDE SEQUENCE [LARGE SCALE GENOMIC DNA]</scope>
    <source>
        <strain evidence="2 3">DSM 45622</strain>
    </source>
</reference>
<dbReference type="Gene3D" id="3.40.50.1820">
    <property type="entry name" value="alpha/beta hydrolase"/>
    <property type="match status" value="1"/>
</dbReference>
<comment type="caution">
    <text evidence="2">The sequence shown here is derived from an EMBL/GenBank/DDBJ whole genome shotgun (WGS) entry which is preliminary data.</text>
</comment>
<evidence type="ECO:0000313" key="2">
    <source>
        <dbReference type="EMBL" id="RZS91614.1"/>
    </source>
</evidence>
<dbReference type="SUPFAM" id="SSF53474">
    <property type="entry name" value="alpha/beta-Hydrolases"/>
    <property type="match status" value="1"/>
</dbReference>